<comment type="caution">
    <text evidence="1">The sequence shown here is derived from an EMBL/GenBank/DDBJ whole genome shotgun (WGS) entry which is preliminary data.</text>
</comment>
<protein>
    <submittedName>
        <fullName evidence="1">Uncharacterized protein</fullName>
    </submittedName>
</protein>
<dbReference type="AlphaFoldDB" id="A0A2G2YG50"/>
<reference evidence="1 2" key="1">
    <citation type="journal article" date="2014" name="Nat. Genet.">
        <title>Genome sequence of the hot pepper provides insights into the evolution of pungency in Capsicum species.</title>
        <authorList>
            <person name="Kim S."/>
            <person name="Park M."/>
            <person name="Yeom S.I."/>
            <person name="Kim Y.M."/>
            <person name="Lee J.M."/>
            <person name="Lee H.A."/>
            <person name="Seo E."/>
            <person name="Choi J."/>
            <person name="Cheong K."/>
            <person name="Kim K.T."/>
            <person name="Jung K."/>
            <person name="Lee G.W."/>
            <person name="Oh S.K."/>
            <person name="Bae C."/>
            <person name="Kim S.B."/>
            <person name="Lee H.Y."/>
            <person name="Kim S.Y."/>
            <person name="Kim M.S."/>
            <person name="Kang B.C."/>
            <person name="Jo Y.D."/>
            <person name="Yang H.B."/>
            <person name="Jeong H.J."/>
            <person name="Kang W.H."/>
            <person name="Kwon J.K."/>
            <person name="Shin C."/>
            <person name="Lim J.Y."/>
            <person name="Park J.H."/>
            <person name="Huh J.H."/>
            <person name="Kim J.S."/>
            <person name="Kim B.D."/>
            <person name="Cohen O."/>
            <person name="Paran I."/>
            <person name="Suh M.C."/>
            <person name="Lee S.B."/>
            <person name="Kim Y.K."/>
            <person name="Shin Y."/>
            <person name="Noh S.J."/>
            <person name="Park J."/>
            <person name="Seo Y.S."/>
            <person name="Kwon S.Y."/>
            <person name="Kim H.A."/>
            <person name="Park J.M."/>
            <person name="Kim H.J."/>
            <person name="Choi S.B."/>
            <person name="Bosland P.W."/>
            <person name="Reeves G."/>
            <person name="Jo S.H."/>
            <person name="Lee B.W."/>
            <person name="Cho H.T."/>
            <person name="Choi H.S."/>
            <person name="Lee M.S."/>
            <person name="Yu Y."/>
            <person name="Do Choi Y."/>
            <person name="Park B.S."/>
            <person name="van Deynze A."/>
            <person name="Ashrafi H."/>
            <person name="Hill T."/>
            <person name="Kim W.T."/>
            <person name="Pai H.S."/>
            <person name="Ahn H.K."/>
            <person name="Yeam I."/>
            <person name="Giovannoni J.J."/>
            <person name="Rose J.K."/>
            <person name="Sorensen I."/>
            <person name="Lee S.J."/>
            <person name="Kim R.W."/>
            <person name="Choi I.Y."/>
            <person name="Choi B.S."/>
            <person name="Lim J.S."/>
            <person name="Lee Y.H."/>
            <person name="Choi D."/>
        </authorList>
    </citation>
    <scope>NUCLEOTIDE SEQUENCE [LARGE SCALE GENOMIC DNA]</scope>
    <source>
        <strain evidence="2">cv. CM334</strain>
    </source>
</reference>
<accession>A0A2G2YG50</accession>
<keyword evidence="2" id="KW-1185">Reference proteome</keyword>
<dbReference type="Proteomes" id="UP000222542">
    <property type="component" value="Unassembled WGS sequence"/>
</dbReference>
<evidence type="ECO:0000313" key="2">
    <source>
        <dbReference type="Proteomes" id="UP000222542"/>
    </source>
</evidence>
<gene>
    <name evidence="1" type="ORF">T459_28220</name>
</gene>
<name>A0A2G2YG50_CAPAN</name>
<dbReference type="EMBL" id="AYRZ02000011">
    <property type="protein sequence ID" value="PHT68733.1"/>
    <property type="molecule type" value="Genomic_DNA"/>
</dbReference>
<organism evidence="1 2">
    <name type="scientific">Capsicum annuum</name>
    <name type="common">Capsicum pepper</name>
    <dbReference type="NCBI Taxonomy" id="4072"/>
    <lineage>
        <taxon>Eukaryota</taxon>
        <taxon>Viridiplantae</taxon>
        <taxon>Streptophyta</taxon>
        <taxon>Embryophyta</taxon>
        <taxon>Tracheophyta</taxon>
        <taxon>Spermatophyta</taxon>
        <taxon>Magnoliopsida</taxon>
        <taxon>eudicotyledons</taxon>
        <taxon>Gunneridae</taxon>
        <taxon>Pentapetalae</taxon>
        <taxon>asterids</taxon>
        <taxon>lamiids</taxon>
        <taxon>Solanales</taxon>
        <taxon>Solanaceae</taxon>
        <taxon>Solanoideae</taxon>
        <taxon>Capsiceae</taxon>
        <taxon>Capsicum</taxon>
    </lineage>
</organism>
<dbReference type="OMA" id="TRDENQF"/>
<reference evidence="1 2" key="2">
    <citation type="journal article" date="2017" name="Genome Biol.">
        <title>New reference genome sequences of hot pepper reveal the massive evolution of plant disease-resistance genes by retroduplication.</title>
        <authorList>
            <person name="Kim S."/>
            <person name="Park J."/>
            <person name="Yeom S.I."/>
            <person name="Kim Y.M."/>
            <person name="Seo E."/>
            <person name="Kim K.T."/>
            <person name="Kim M.S."/>
            <person name="Lee J.M."/>
            <person name="Cheong K."/>
            <person name="Shin H.S."/>
            <person name="Kim S.B."/>
            <person name="Han K."/>
            <person name="Lee J."/>
            <person name="Park M."/>
            <person name="Lee H.A."/>
            <person name="Lee H.Y."/>
            <person name="Lee Y."/>
            <person name="Oh S."/>
            <person name="Lee J.H."/>
            <person name="Choi E."/>
            <person name="Choi E."/>
            <person name="Lee S.E."/>
            <person name="Jeon J."/>
            <person name="Kim H."/>
            <person name="Choi G."/>
            <person name="Song H."/>
            <person name="Lee J."/>
            <person name="Lee S.C."/>
            <person name="Kwon J.K."/>
            <person name="Lee H.Y."/>
            <person name="Koo N."/>
            <person name="Hong Y."/>
            <person name="Kim R.W."/>
            <person name="Kang W.H."/>
            <person name="Huh J.H."/>
            <person name="Kang B.C."/>
            <person name="Yang T.J."/>
            <person name="Lee Y.H."/>
            <person name="Bennetzen J.L."/>
            <person name="Choi D."/>
        </authorList>
    </citation>
    <scope>NUCLEOTIDE SEQUENCE [LARGE SCALE GENOMIC DNA]</scope>
    <source>
        <strain evidence="2">cv. CM334</strain>
    </source>
</reference>
<proteinExistence type="predicted"/>
<evidence type="ECO:0000313" key="1">
    <source>
        <dbReference type="EMBL" id="PHT68733.1"/>
    </source>
</evidence>
<sequence>MSFNYTTKKSCMKYIRVQCVDPTFQWMVRASANGASDYLHLYYHAAKAYTLEEFNDFFNVFKEKCPDATAFLEHDVGFEKWSWSCFSGNRFNVMTINIVESLNAMLLDEREYPVSAIIYSIAHRFGKIYRKKCAEVNNSRTPLVPKSEKILRKNMTRGGDDKLYVSNINGTTNEFTMLCCGPSTKVNL</sequence>
<dbReference type="Gramene" id="PHT68733">
    <property type="protein sequence ID" value="PHT68733"/>
    <property type="gene ID" value="T459_28220"/>
</dbReference>